<organism evidence="2 3">
    <name type="scientific">Desulfurococcus mucosus (strain ATCC 35584 / DSM 2162 / JCM 9187 / O7/1)</name>
    <dbReference type="NCBI Taxonomy" id="765177"/>
    <lineage>
        <taxon>Archaea</taxon>
        <taxon>Thermoproteota</taxon>
        <taxon>Thermoprotei</taxon>
        <taxon>Desulfurococcales</taxon>
        <taxon>Desulfurococcaceae</taxon>
        <taxon>Desulfurococcus</taxon>
    </lineage>
</organism>
<dbReference type="AlphaFoldDB" id="E8RA69"/>
<dbReference type="eggNOG" id="arCOG08870">
    <property type="taxonomic scope" value="Archaea"/>
</dbReference>
<feature type="domain" description="Dinitrogenase iron-molybdenum cofactor biosynthesis" evidence="1">
    <location>
        <begin position="15"/>
        <end position="92"/>
    </location>
</feature>
<protein>
    <recommendedName>
        <fullName evidence="1">Dinitrogenase iron-molybdenum cofactor biosynthesis domain-containing protein</fullName>
    </recommendedName>
</protein>
<accession>E8RA69</accession>
<dbReference type="InterPro" id="IPR003731">
    <property type="entry name" value="Di-Nase_FeMo-co_biosynth"/>
</dbReference>
<reference evidence="3" key="1">
    <citation type="submission" date="2010-11" db="EMBL/GenBank/DDBJ databases">
        <title>The complete genome of Desulfurococcus mucosus DSM 2162.</title>
        <authorList>
            <consortium name="US DOE Joint Genome Institute (JGI-PGF)"/>
            <person name="Lucas S."/>
            <person name="Copeland A."/>
            <person name="Lapidus A."/>
            <person name="Bruce D."/>
            <person name="Goodwin L."/>
            <person name="Pitluck S."/>
            <person name="Kyrpides N."/>
            <person name="Mavromatis K."/>
            <person name="Pagani I."/>
            <person name="Ivanova N."/>
            <person name="Ovchinnikova G."/>
            <person name="Chertkov O."/>
            <person name="Held B."/>
            <person name="Brettin T."/>
            <person name="Detter J.C."/>
            <person name="Tapia R."/>
            <person name="Han C."/>
            <person name="Land M."/>
            <person name="Hauser L."/>
            <person name="Markowitz V."/>
            <person name="Cheng J.-F."/>
            <person name="Hugenholtz P."/>
            <person name="Woyke T."/>
            <person name="Wu D."/>
            <person name="Wirth R."/>
            <person name="Bilek Y."/>
            <person name="Hader T."/>
            <person name="Klenk H.-P."/>
            <person name="Eisen J.A."/>
        </authorList>
    </citation>
    <scope>NUCLEOTIDE SEQUENCE [LARGE SCALE GENOMIC DNA]</scope>
    <source>
        <strain evidence="3">ATCC 35584 / DSM 2162 / JCM 9187 / O7/1</strain>
    </source>
</reference>
<evidence type="ECO:0000259" key="1">
    <source>
        <dbReference type="Pfam" id="PF02579"/>
    </source>
</evidence>
<sequence>MKYVLITVRDDEVSSFEAAEKLLVYDVEEGRPVKSLGRPVTPDLLEDVVEEYDAWVLFTRGITRENREPVEEAGIKIVETRAGSVVDVVKEFFTW</sequence>
<dbReference type="HOGENOM" id="CLU_2379266_0_0_2"/>
<dbReference type="KEGG" id="dmu:Desmu_1073"/>
<evidence type="ECO:0000313" key="2">
    <source>
        <dbReference type="EMBL" id="ADV65375.1"/>
    </source>
</evidence>
<gene>
    <name evidence="2" type="ordered locus">Desmu_1073</name>
</gene>
<dbReference type="InterPro" id="IPR036105">
    <property type="entry name" value="DiNase_FeMo-co_biosyn_sf"/>
</dbReference>
<dbReference type="Proteomes" id="UP000001068">
    <property type="component" value="Chromosome"/>
</dbReference>
<name>E8RA69_DESM0</name>
<reference evidence="2 3" key="2">
    <citation type="journal article" date="2011" name="Stand. Genomic Sci.">
        <title>Complete genome sequence of Desulfurococcus mucosus type strain (O7/1).</title>
        <authorList>
            <person name="Wirth R."/>
            <person name="Chertkov O."/>
            <person name="Held B."/>
            <person name="Lapidus A."/>
            <person name="Nolan M."/>
            <person name="Lucas S."/>
            <person name="Hammon N."/>
            <person name="Deshpande S."/>
            <person name="Cheng J.F."/>
            <person name="Tapia R."/>
            <person name="Han C."/>
            <person name="Goodwin L."/>
            <person name="Pitluck S."/>
            <person name="Liolios K."/>
            <person name="Ioanna P."/>
            <person name="Ivanova N."/>
            <person name="Mavromatis K."/>
            <person name="Mikhailova N."/>
            <person name="Pati A."/>
            <person name="Chen A."/>
            <person name="Palaniappan K."/>
            <person name="Land M."/>
            <person name="Hauser L."/>
            <person name="Chang Y.J."/>
            <person name="Jeffries C.D."/>
            <person name="Bilek Y."/>
            <person name="Hader T."/>
            <person name="Rohde M."/>
            <person name="Spring S."/>
            <person name="Sikorski J."/>
            <person name="Goker M."/>
            <person name="Woyke T."/>
            <person name="Bristow J."/>
            <person name="Eisen J.A."/>
            <person name="Markowitz V."/>
            <person name="Hugenholtz P."/>
            <person name="Kyrpides N.C."/>
            <person name="Klenk H.P."/>
        </authorList>
    </citation>
    <scope>NUCLEOTIDE SEQUENCE [LARGE SCALE GENOMIC DNA]</scope>
    <source>
        <strain evidence="3">ATCC 35584 / DSM 2162 / JCM 9187 / O7/1</strain>
    </source>
</reference>
<proteinExistence type="predicted"/>
<dbReference type="SUPFAM" id="SSF53146">
    <property type="entry name" value="Nitrogenase accessory factor-like"/>
    <property type="match status" value="1"/>
</dbReference>
<dbReference type="Gene3D" id="3.30.420.130">
    <property type="entry name" value="Dinitrogenase iron-molybdenum cofactor biosynthesis domain"/>
    <property type="match status" value="1"/>
</dbReference>
<evidence type="ECO:0000313" key="3">
    <source>
        <dbReference type="Proteomes" id="UP000001068"/>
    </source>
</evidence>
<dbReference type="STRING" id="765177.Desmu_1073"/>
<keyword evidence="3" id="KW-1185">Reference proteome</keyword>
<dbReference type="EMBL" id="CP002363">
    <property type="protein sequence ID" value="ADV65375.1"/>
    <property type="molecule type" value="Genomic_DNA"/>
</dbReference>
<dbReference type="Pfam" id="PF02579">
    <property type="entry name" value="Nitro_FeMo-Co"/>
    <property type="match status" value="1"/>
</dbReference>
<dbReference type="OrthoDB" id="380304at2157"/>